<feature type="non-terminal residue" evidence="7">
    <location>
        <position position="1"/>
    </location>
</feature>
<evidence type="ECO:0000256" key="4">
    <source>
        <dbReference type="SAM" id="MobiDB-lite"/>
    </source>
</evidence>
<accession>A0A6J0NSL1</accession>
<evidence type="ECO:0000256" key="1">
    <source>
        <dbReference type="ARBA" id="ARBA00009342"/>
    </source>
</evidence>
<dbReference type="Proteomes" id="UP000504610">
    <property type="component" value="Chromosome 5"/>
</dbReference>
<dbReference type="FunFam" id="3.40.630.30:FF:000083">
    <property type="entry name" value="Acyl-CoA N-acyltransferases (NAT) superfamily protein"/>
    <property type="match status" value="1"/>
</dbReference>
<gene>
    <name evidence="7" type="primary">LOC108857640</name>
</gene>
<dbReference type="InterPro" id="IPR000182">
    <property type="entry name" value="GNAT_dom"/>
</dbReference>
<feature type="domain" description="N-acetyltransferase" evidence="5">
    <location>
        <begin position="62"/>
        <end position="215"/>
    </location>
</feature>
<dbReference type="Gene3D" id="3.40.630.30">
    <property type="match status" value="1"/>
</dbReference>
<comment type="similarity">
    <text evidence="1">Belongs to the acetyltransferase family. GNAT subfamily.</text>
</comment>
<dbReference type="Pfam" id="PF13302">
    <property type="entry name" value="Acetyltransf_3"/>
    <property type="match status" value="1"/>
</dbReference>
<dbReference type="InterPro" id="IPR016181">
    <property type="entry name" value="Acyl_CoA_acyltransferase"/>
</dbReference>
<dbReference type="SUPFAM" id="SSF55729">
    <property type="entry name" value="Acyl-CoA N-acyltransferases (Nat)"/>
    <property type="match status" value="1"/>
</dbReference>
<dbReference type="GeneID" id="108857640"/>
<evidence type="ECO:0000313" key="6">
    <source>
        <dbReference type="Proteomes" id="UP000504610"/>
    </source>
</evidence>
<keyword evidence="6" id="KW-1185">Reference proteome</keyword>
<reference evidence="7" key="2">
    <citation type="submission" date="2025-08" db="UniProtKB">
        <authorList>
            <consortium name="RefSeq"/>
        </authorList>
    </citation>
    <scope>IDENTIFICATION</scope>
    <source>
        <tissue evidence="7">Leaf</tissue>
    </source>
</reference>
<evidence type="ECO:0000313" key="7">
    <source>
        <dbReference type="RefSeq" id="XP_018487146.2"/>
    </source>
</evidence>
<name>A0A6J0NSL1_RAPSA</name>
<organism evidence="6 7">
    <name type="scientific">Raphanus sativus</name>
    <name type="common">Radish</name>
    <name type="synonym">Raphanus raphanistrum var. sativus</name>
    <dbReference type="NCBI Taxonomy" id="3726"/>
    <lineage>
        <taxon>Eukaryota</taxon>
        <taxon>Viridiplantae</taxon>
        <taxon>Streptophyta</taxon>
        <taxon>Embryophyta</taxon>
        <taxon>Tracheophyta</taxon>
        <taxon>Spermatophyta</taxon>
        <taxon>Magnoliopsida</taxon>
        <taxon>eudicotyledons</taxon>
        <taxon>Gunneridae</taxon>
        <taxon>Pentapetalae</taxon>
        <taxon>rosids</taxon>
        <taxon>malvids</taxon>
        <taxon>Brassicales</taxon>
        <taxon>Brassicaceae</taxon>
        <taxon>Brassiceae</taxon>
        <taxon>Raphanus</taxon>
    </lineage>
</organism>
<proteinExistence type="inferred from homology"/>
<protein>
    <submittedName>
        <fullName evidence="7">Uncharacterized protein LOC108857640</fullName>
    </submittedName>
</protein>
<dbReference type="PROSITE" id="PS51186">
    <property type="entry name" value="GNAT"/>
    <property type="match status" value="1"/>
</dbReference>
<dbReference type="KEGG" id="rsz:108857640"/>
<dbReference type="PANTHER" id="PTHR13256">
    <property type="entry name" value="N-ACETYLTRANSFERASE 9"/>
    <property type="match status" value="1"/>
</dbReference>
<sequence length="245" mass="27669">TPFSLIRGRLIILSVRKEKEKTKKKKKTTRVTMKVSLEGKRVVLVPYMSEHVPKYHSWMQDPALLEATGSEPLSLEQEYEMQISWTQDPNKRTFIVLDKDFIKGDLAHGEPHVEAMTGDVNIYMNDVDDPKVAEVEIMIAEPTSRGKGIGKESVLMMMAYAVKNWEIHKFTAKIGDSNTASLSLFRKLGFEDTSHSEIFKEVTLEYTVTDLRRAELLKSLEDDVITHTHSSDSPSDSLLAGKAIA</sequence>
<dbReference type="GO" id="GO:0008080">
    <property type="term" value="F:N-acetyltransferase activity"/>
    <property type="evidence" value="ECO:0007669"/>
    <property type="project" value="InterPro"/>
</dbReference>
<evidence type="ECO:0000256" key="3">
    <source>
        <dbReference type="ARBA" id="ARBA00023315"/>
    </source>
</evidence>
<evidence type="ECO:0000256" key="2">
    <source>
        <dbReference type="ARBA" id="ARBA00022679"/>
    </source>
</evidence>
<dbReference type="OrthoDB" id="5043642at2759"/>
<evidence type="ECO:0000259" key="5">
    <source>
        <dbReference type="PROSITE" id="PS51186"/>
    </source>
</evidence>
<dbReference type="AlphaFoldDB" id="A0A6J0NSL1"/>
<keyword evidence="3" id="KW-0012">Acyltransferase</keyword>
<dbReference type="PANTHER" id="PTHR13256:SF16">
    <property type="entry name" value="ALPHA_BETA-TUBULIN-N-ACETYLTRANSFERASE 9"/>
    <property type="match status" value="1"/>
</dbReference>
<dbReference type="InterPro" id="IPR039135">
    <property type="entry name" value="NAT9-like"/>
</dbReference>
<reference evidence="6" key="1">
    <citation type="journal article" date="2019" name="Database">
        <title>The radish genome database (RadishGD): an integrated information resource for radish genomics.</title>
        <authorList>
            <person name="Yu H.J."/>
            <person name="Baek S."/>
            <person name="Lee Y.J."/>
            <person name="Cho A."/>
            <person name="Mun J.H."/>
        </authorList>
    </citation>
    <scope>NUCLEOTIDE SEQUENCE [LARGE SCALE GENOMIC DNA]</scope>
    <source>
        <strain evidence="6">cv. WK10039</strain>
    </source>
</reference>
<keyword evidence="2" id="KW-0808">Transferase</keyword>
<dbReference type="RefSeq" id="XP_018487146.2">
    <property type="nucleotide sequence ID" value="XM_018631644.2"/>
</dbReference>
<feature type="region of interest" description="Disordered" evidence="4">
    <location>
        <begin position="225"/>
        <end position="245"/>
    </location>
</feature>